<protein>
    <submittedName>
        <fullName evidence="1">Uncharacterized protein</fullName>
    </submittedName>
</protein>
<evidence type="ECO:0000313" key="2">
    <source>
        <dbReference type="Proteomes" id="UP001165960"/>
    </source>
</evidence>
<dbReference type="Proteomes" id="UP001165960">
    <property type="component" value="Unassembled WGS sequence"/>
</dbReference>
<reference evidence="1" key="1">
    <citation type="submission" date="2022-04" db="EMBL/GenBank/DDBJ databases">
        <title>Genome of the entomopathogenic fungus Entomophthora muscae.</title>
        <authorList>
            <person name="Elya C."/>
            <person name="Lovett B.R."/>
            <person name="Lee E."/>
            <person name="Macias A.M."/>
            <person name="Hajek A.E."/>
            <person name="De Bivort B.L."/>
            <person name="Kasson M.T."/>
            <person name="De Fine Licht H.H."/>
            <person name="Stajich J.E."/>
        </authorList>
    </citation>
    <scope>NUCLEOTIDE SEQUENCE</scope>
    <source>
        <strain evidence="1">Berkeley</strain>
    </source>
</reference>
<comment type="caution">
    <text evidence="1">The sequence shown here is derived from an EMBL/GenBank/DDBJ whole genome shotgun (WGS) entry which is preliminary data.</text>
</comment>
<gene>
    <name evidence="1" type="ORF">DSO57_1032512</name>
</gene>
<accession>A0ACC2SDB3</accession>
<name>A0ACC2SDB3_9FUNG</name>
<evidence type="ECO:0000313" key="1">
    <source>
        <dbReference type="EMBL" id="KAJ9060278.1"/>
    </source>
</evidence>
<dbReference type="EMBL" id="QTSX02005215">
    <property type="protein sequence ID" value="KAJ9060278.1"/>
    <property type="molecule type" value="Genomic_DNA"/>
</dbReference>
<proteinExistence type="predicted"/>
<organism evidence="1 2">
    <name type="scientific">Entomophthora muscae</name>
    <dbReference type="NCBI Taxonomy" id="34485"/>
    <lineage>
        <taxon>Eukaryota</taxon>
        <taxon>Fungi</taxon>
        <taxon>Fungi incertae sedis</taxon>
        <taxon>Zoopagomycota</taxon>
        <taxon>Entomophthoromycotina</taxon>
        <taxon>Entomophthoromycetes</taxon>
        <taxon>Entomophthorales</taxon>
        <taxon>Entomophthoraceae</taxon>
        <taxon>Entomophthora</taxon>
    </lineage>
</organism>
<sequence length="68" mass="7845">MYPVRGNKDPQVTVVPESFILPDPGSPFPKPQSRLQLFPHSFWSLLLPPHLSLTRHWLSPVCSCTMFW</sequence>
<keyword evidence="2" id="KW-1185">Reference proteome</keyword>